<dbReference type="GeneID" id="28978360"/>
<evidence type="ECO:0000313" key="3">
    <source>
        <dbReference type="EMBL" id="KPV72891.1"/>
    </source>
</evidence>
<dbReference type="PANTHER" id="PTHR35711">
    <property type="entry name" value="EXPRESSED PROTEIN"/>
    <property type="match status" value="1"/>
</dbReference>
<feature type="signal peptide" evidence="2">
    <location>
        <begin position="1"/>
        <end position="20"/>
    </location>
</feature>
<organism evidence="3 4">
    <name type="scientific">Rhodotorula graminis (strain WP1)</name>
    <dbReference type="NCBI Taxonomy" id="578459"/>
    <lineage>
        <taxon>Eukaryota</taxon>
        <taxon>Fungi</taxon>
        <taxon>Dikarya</taxon>
        <taxon>Basidiomycota</taxon>
        <taxon>Pucciniomycotina</taxon>
        <taxon>Microbotryomycetes</taxon>
        <taxon>Sporidiobolales</taxon>
        <taxon>Sporidiobolaceae</taxon>
        <taxon>Rhodotorula</taxon>
    </lineage>
</organism>
<dbReference type="PANTHER" id="PTHR35711:SF1">
    <property type="entry name" value="ECTODERMAL, ISOFORM F"/>
    <property type="match status" value="1"/>
</dbReference>
<feature type="chain" id="PRO_5006157873" evidence="2">
    <location>
        <begin position="21"/>
        <end position="1078"/>
    </location>
</feature>
<dbReference type="EMBL" id="KQ474085">
    <property type="protein sequence ID" value="KPV72891.1"/>
    <property type="molecule type" value="Genomic_DNA"/>
</dbReference>
<feature type="compositionally biased region" description="Acidic residues" evidence="1">
    <location>
        <begin position="1058"/>
        <end position="1078"/>
    </location>
</feature>
<keyword evidence="2" id="KW-0732">Signal</keyword>
<dbReference type="OMA" id="ANDIQHR"/>
<sequence>MLSSTAALLATLAACTLALAAPFPSARIPLLGFSSPSPFLGLDDDAFAKPVGTVAFLPGFHTCGTLLVLSVDHLALDDLALLPRADDDNSTSHHSLWDRYAAAPSNTLVPDAVEGTVLAWARGWRDTCGKGAANKEVRVAHLTVDGVDDDDDRAAWARALDEHARPHLDALPPAPHNAVVLVTSLSPSSLRRAFDLASSPPSDGGSDTTPPPRRERRPAAAHGLVWRTLGHMVDLALAGAFLVGCAYAARWAWDRTEAWRARARAAGAVGAGWGGQSVRLPLDREAARELELELDSDEETPQLEFYFTSLFPSIAHLAFATVHAAALCAALEPLARRAKPGELTRDGVDGVVRVLGELQQQQDAVGGEAERRAEEDVARWLGGFVKVVRREVEGDEGEQDSVDGARPPAHHAAKPSPERFASPLPRHATKDRTLSRANPDHASAASLPSPKSASSPPLHPAHSRTPRAAATTAAAASDDDGLDGEVDSPVPKANQLAQHLADVDDDDDEPAPTSSAVSATAGAGRKPLRVKNGDVVMSAGERREGKGKARARSPTTSRSSSPAESSRVRTGQHAPSISQLGALPSDDEGGRASSVEVDGEAVEERAAGPAASTSRSTKAKPTLKVKPASSKPRLRASSSKAPQAKKKAQQGILFRPETASSDYDELEPAPAFAAAPAPKPVGKKAKPRARARVGTPDDIDVDELASDGGQAARAPEPKTKKKVPVRVRPSVKRQQESSSSSSSGGEDDDDDAASARRTKKRSKTSETTSRRGQGKGGKGDGKKRKVTRSYSSDEDEGDGNAGPSRSRRRSGSSSPPAKKRKVKRSSSPVAASDDDDDEDEDDEPSTSRTSAKGKERVVTAAQSRRRSAPTVAKRTQPARASSSAPAPTKKKVKAESSKGAGKNKGASKSKAKSRAAAAQASSRRKPQAHGSRSSARVAAAEASSEEDEGVYKAGERVFTYLAGRLVLPAVIMSNPDAKHVAWAVLPGTKEPATIPISIYPPSIADRKLARRPQDAILSSAQTRDVAAANALWHDKRALSRWIVAAAVEYDEQKKKREEDEEEEEEEDEEGSGSEDESE</sequence>
<keyword evidence="4" id="KW-1185">Reference proteome</keyword>
<dbReference type="RefSeq" id="XP_018268940.1">
    <property type="nucleotide sequence ID" value="XM_018417912.1"/>
</dbReference>
<evidence type="ECO:0000256" key="2">
    <source>
        <dbReference type="SAM" id="SignalP"/>
    </source>
</evidence>
<feature type="compositionally biased region" description="Acidic residues" evidence="1">
    <location>
        <begin position="832"/>
        <end position="844"/>
    </location>
</feature>
<name>A0A0P9GIR2_RHOGW</name>
<proteinExistence type="predicted"/>
<feature type="compositionally biased region" description="Low complexity" evidence="1">
    <location>
        <begin position="511"/>
        <end position="524"/>
    </location>
</feature>
<dbReference type="Proteomes" id="UP000053890">
    <property type="component" value="Unassembled WGS sequence"/>
</dbReference>
<feature type="region of interest" description="Disordered" evidence="1">
    <location>
        <begin position="193"/>
        <end position="218"/>
    </location>
</feature>
<feature type="compositionally biased region" description="Low complexity" evidence="1">
    <location>
        <begin position="552"/>
        <end position="569"/>
    </location>
</feature>
<reference evidence="3 4" key="1">
    <citation type="journal article" date="2015" name="Front. Microbiol.">
        <title>Genome sequence of the plant growth promoting endophytic yeast Rhodotorula graminis WP1.</title>
        <authorList>
            <person name="Firrincieli A."/>
            <person name="Otillar R."/>
            <person name="Salamov A."/>
            <person name="Schmutz J."/>
            <person name="Khan Z."/>
            <person name="Redman R.S."/>
            <person name="Fleck N.D."/>
            <person name="Lindquist E."/>
            <person name="Grigoriev I.V."/>
            <person name="Doty S.L."/>
        </authorList>
    </citation>
    <scope>NUCLEOTIDE SEQUENCE [LARGE SCALE GENOMIC DNA]</scope>
    <source>
        <strain evidence="3 4">WP1</strain>
    </source>
</reference>
<feature type="compositionally biased region" description="Basic residues" evidence="1">
    <location>
        <begin position="681"/>
        <end position="691"/>
    </location>
</feature>
<dbReference type="AlphaFoldDB" id="A0A0P9GIR2"/>
<feature type="region of interest" description="Disordered" evidence="1">
    <location>
        <begin position="391"/>
        <end position="946"/>
    </location>
</feature>
<feature type="compositionally biased region" description="Low complexity" evidence="1">
    <location>
        <begin position="466"/>
        <end position="476"/>
    </location>
</feature>
<evidence type="ECO:0000313" key="4">
    <source>
        <dbReference type="Proteomes" id="UP000053890"/>
    </source>
</evidence>
<feature type="compositionally biased region" description="Low complexity" evidence="1">
    <location>
        <begin position="931"/>
        <end position="942"/>
    </location>
</feature>
<feature type="compositionally biased region" description="Basic residues" evidence="1">
    <location>
        <begin position="719"/>
        <end position="731"/>
    </location>
</feature>
<feature type="compositionally biased region" description="Polar residues" evidence="1">
    <location>
        <begin position="199"/>
        <end position="208"/>
    </location>
</feature>
<feature type="region of interest" description="Disordered" evidence="1">
    <location>
        <begin position="1050"/>
        <end position="1078"/>
    </location>
</feature>
<evidence type="ECO:0000256" key="1">
    <source>
        <dbReference type="SAM" id="MobiDB-lite"/>
    </source>
</evidence>
<protein>
    <submittedName>
        <fullName evidence="3">Uncharacterized protein</fullName>
    </submittedName>
</protein>
<gene>
    <name evidence="3" type="ORF">RHOBADRAFT_55560</name>
</gene>
<feature type="compositionally biased region" description="Acidic residues" evidence="1">
    <location>
        <begin position="477"/>
        <end position="486"/>
    </location>
</feature>
<accession>A0A0P9GIR2</accession>
<feature type="compositionally biased region" description="Low complexity" evidence="1">
    <location>
        <begin position="877"/>
        <end position="887"/>
    </location>
</feature>
<feature type="compositionally biased region" description="Low complexity" evidence="1">
    <location>
        <begin position="441"/>
        <end position="456"/>
    </location>
</feature>
<dbReference type="OrthoDB" id="2530479at2759"/>